<comment type="caution">
    <text evidence="3">The sequence shown here is derived from an EMBL/GenBank/DDBJ whole genome shotgun (WGS) entry which is preliminary data.</text>
</comment>
<name>A0A3N0J3Z8_9ACTN</name>
<dbReference type="EMBL" id="QICC01000001">
    <property type="protein sequence ID" value="RNM43362.1"/>
    <property type="molecule type" value="Genomic_DNA"/>
</dbReference>
<keyword evidence="1" id="KW-1133">Transmembrane helix</keyword>
<dbReference type="Proteomes" id="UP000253817">
    <property type="component" value="Unassembled WGS sequence"/>
</dbReference>
<gene>
    <name evidence="2" type="ORF">C1876_01375</name>
    <name evidence="3" type="ORF">DMP09_00265</name>
</gene>
<reference evidence="3" key="3">
    <citation type="journal article" date="2019" name="Microbiol. Resour. Announc.">
        <title>Draft Genome Sequences of Type Strains of Gordonibacter faecihominis, Paraeggerthella hongkongensis, Parvibacter caecicola,Slackia equolifaciens, Slackia faecicanis, and Slackia isoflavoniconvertens.</title>
        <authorList>
            <person name="Danylec N."/>
            <person name="Stoll D.A."/>
            <person name="Dotsch A."/>
            <person name="Huch M."/>
        </authorList>
    </citation>
    <scope>NUCLEOTIDE SEQUENCE</scope>
    <source>
        <strain evidence="3">DSM 16107</strain>
    </source>
</reference>
<protein>
    <recommendedName>
        <fullName evidence="6">DUF2975 domain-containing protein</fullName>
    </recommendedName>
</protein>
<keyword evidence="1" id="KW-0472">Membrane</keyword>
<dbReference type="EMBL" id="PPTT01000002">
    <property type="protein sequence ID" value="RDB71431.1"/>
    <property type="molecule type" value="Genomic_DNA"/>
</dbReference>
<evidence type="ECO:0008006" key="6">
    <source>
        <dbReference type="Google" id="ProtNLM"/>
    </source>
</evidence>
<sequence>MTQVKRLRIVSAMLVLYAIVDLVASASTPFTRFDNLGLGYTSITAKTVIPINFTPIIAAAIVFSFSFVFKYGVLLQEFSDETL</sequence>
<evidence type="ECO:0000313" key="5">
    <source>
        <dbReference type="Proteomes" id="UP000270112"/>
    </source>
</evidence>
<evidence type="ECO:0000313" key="3">
    <source>
        <dbReference type="EMBL" id="RNM43362.1"/>
    </source>
</evidence>
<reference evidence="2 4" key="1">
    <citation type="journal article" date="2018" name="Elife">
        <title>Discovery and characterization of a prevalent human gut bacterial enzyme sufficient for the inactivation of a family of plant toxins.</title>
        <authorList>
            <person name="Koppel N."/>
            <person name="Bisanz J.E."/>
            <person name="Pandelia M.E."/>
            <person name="Turnbaugh P.J."/>
            <person name="Balskus E.P."/>
        </authorList>
    </citation>
    <scope>NUCLEOTIDE SEQUENCE [LARGE SCALE GENOMIC DNA]</scope>
    <source>
        <strain evidence="2 4">DSM 16107</strain>
    </source>
</reference>
<evidence type="ECO:0000256" key="1">
    <source>
        <dbReference type="SAM" id="Phobius"/>
    </source>
</evidence>
<feature type="transmembrane region" description="Helical" evidence="1">
    <location>
        <begin position="49"/>
        <end position="69"/>
    </location>
</feature>
<dbReference type="Proteomes" id="UP000270112">
    <property type="component" value="Unassembled WGS sequence"/>
</dbReference>
<reference evidence="5" key="2">
    <citation type="submission" date="2018-05" db="EMBL/GenBank/DDBJ databases">
        <title>Genome Sequencing of selected type strains of the family Eggerthellaceae.</title>
        <authorList>
            <person name="Danylec N."/>
            <person name="Stoll D.A."/>
            <person name="Doetsch A."/>
            <person name="Huch M."/>
        </authorList>
    </citation>
    <scope>NUCLEOTIDE SEQUENCE [LARGE SCALE GENOMIC DNA]</scope>
    <source>
        <strain evidence="5">DSM 16107</strain>
    </source>
</reference>
<dbReference type="AlphaFoldDB" id="A0A3N0J3Z8"/>
<keyword evidence="1" id="KW-0812">Transmembrane</keyword>
<accession>A0A3N0J3Z8</accession>
<proteinExistence type="predicted"/>
<evidence type="ECO:0000313" key="2">
    <source>
        <dbReference type="EMBL" id="RDB71431.1"/>
    </source>
</evidence>
<keyword evidence="4" id="KW-1185">Reference proteome</keyword>
<evidence type="ECO:0000313" key="4">
    <source>
        <dbReference type="Proteomes" id="UP000253817"/>
    </source>
</evidence>
<organism evidence="3 5">
    <name type="scientific">Eggerthella sinensis</name>
    <dbReference type="NCBI Taxonomy" id="242230"/>
    <lineage>
        <taxon>Bacteria</taxon>
        <taxon>Bacillati</taxon>
        <taxon>Actinomycetota</taxon>
        <taxon>Coriobacteriia</taxon>
        <taxon>Eggerthellales</taxon>
        <taxon>Eggerthellaceae</taxon>
        <taxon>Eggerthella</taxon>
    </lineage>
</organism>